<evidence type="ECO:0000313" key="3">
    <source>
        <dbReference type="Proteomes" id="UP000602510"/>
    </source>
</evidence>
<sequence>MPLDFDSQKTDEDMKAYPYHCAVQFTKGDLEPFGASVKYNGQEGGGIKEKFPMYVCPTRTEDTSSNEGDSGGIGLDVRLVFGHRGDSQVVFGSNRRGEKREKLLDDHAST</sequence>
<evidence type="ECO:0000313" key="1">
    <source>
        <dbReference type="EMBL" id="KAF4036993.1"/>
    </source>
</evidence>
<accession>A0A833WC63</accession>
<name>A0A833WC63_PHYIN</name>
<dbReference type="Proteomes" id="UP000704712">
    <property type="component" value="Unassembled WGS sequence"/>
</dbReference>
<gene>
    <name evidence="1" type="ORF">GN244_ATG10842</name>
    <name evidence="2" type="ORF">GN958_ATG03823</name>
</gene>
<reference evidence="1" key="1">
    <citation type="submission" date="2020-04" db="EMBL/GenBank/DDBJ databases">
        <title>Hybrid Assembly of Korean Phytophthora infestans isolates.</title>
        <authorList>
            <person name="Prokchorchik M."/>
            <person name="Lee Y."/>
            <person name="Seo J."/>
            <person name="Cho J.-H."/>
            <person name="Park Y.-E."/>
            <person name="Jang D.-C."/>
            <person name="Im J.-S."/>
            <person name="Choi J.-G."/>
            <person name="Park H.-J."/>
            <person name="Lee G.-B."/>
            <person name="Lee Y.-G."/>
            <person name="Hong S.-Y."/>
            <person name="Cho K."/>
            <person name="Sohn K.H."/>
        </authorList>
    </citation>
    <scope>NUCLEOTIDE SEQUENCE</scope>
    <source>
        <strain evidence="1">KR_1_A1</strain>
        <strain evidence="2">KR_2_A2</strain>
    </source>
</reference>
<keyword evidence="3" id="KW-1185">Reference proteome</keyword>
<evidence type="ECO:0000313" key="2">
    <source>
        <dbReference type="EMBL" id="KAF4146936.1"/>
    </source>
</evidence>
<comment type="caution">
    <text evidence="1">The sequence shown here is derived from an EMBL/GenBank/DDBJ whole genome shotgun (WGS) entry which is preliminary data.</text>
</comment>
<dbReference type="AlphaFoldDB" id="A0A833WC63"/>
<dbReference type="EMBL" id="JAACNO010000540">
    <property type="protein sequence ID" value="KAF4146936.1"/>
    <property type="molecule type" value="Genomic_DNA"/>
</dbReference>
<dbReference type="Proteomes" id="UP000602510">
    <property type="component" value="Unassembled WGS sequence"/>
</dbReference>
<organism evidence="1 3">
    <name type="scientific">Phytophthora infestans</name>
    <name type="common">Potato late blight agent</name>
    <name type="synonym">Botrytis infestans</name>
    <dbReference type="NCBI Taxonomy" id="4787"/>
    <lineage>
        <taxon>Eukaryota</taxon>
        <taxon>Sar</taxon>
        <taxon>Stramenopiles</taxon>
        <taxon>Oomycota</taxon>
        <taxon>Peronosporomycetes</taxon>
        <taxon>Peronosporales</taxon>
        <taxon>Peronosporaceae</taxon>
        <taxon>Phytophthora</taxon>
    </lineage>
</organism>
<dbReference type="EMBL" id="WSZM01000252">
    <property type="protein sequence ID" value="KAF4036993.1"/>
    <property type="molecule type" value="Genomic_DNA"/>
</dbReference>
<protein>
    <submittedName>
        <fullName evidence="1">Uncharacterized protein</fullName>
    </submittedName>
</protein>
<proteinExistence type="predicted"/>